<protein>
    <submittedName>
        <fullName evidence="2">Uncharacterized protein</fullName>
    </submittedName>
</protein>
<comment type="caution">
    <text evidence="2">The sequence shown here is derived from an EMBL/GenBank/DDBJ whole genome shotgun (WGS) entry which is preliminary data.</text>
</comment>
<evidence type="ECO:0000256" key="1">
    <source>
        <dbReference type="SAM" id="MobiDB-lite"/>
    </source>
</evidence>
<dbReference type="EMBL" id="SSOP01000565">
    <property type="protein sequence ID" value="KAB5588113.1"/>
    <property type="molecule type" value="Genomic_DNA"/>
</dbReference>
<evidence type="ECO:0000313" key="3">
    <source>
        <dbReference type="Proteomes" id="UP000383932"/>
    </source>
</evidence>
<feature type="compositionally biased region" description="Acidic residues" evidence="1">
    <location>
        <begin position="631"/>
        <end position="645"/>
    </location>
</feature>
<sequence>MSSSLHNTATVASAQATLLYAQKINFLGRFRAWLDQIQPHPFQRALSKEWVGQLKAHFEAVGLDRAAHPVKVLLMNEATSSMLPSPGEDDPIPFLPADVPVLEKWWYVLVYRQAFEDQFPAEFLALMHVGNETDVRLTARDIDRFLGVHRLRKLLSEQWIDDHAFEANKNRMTGSVKSVRRGITNLTKSLALSSAVARVVECSYLWDAFSAAGWRKLTTGWFYDLVSWILDEMMEQIRELKGDSIEVTSAPFMLGPKACHWDMLKKGVGSKSHEWHELPGGVLAAYERVSRGPQGFSTPLMKACGKGWTFKDTVLLPHILTSQAIMGPLNEMNRLAQHGQKNKDDHPVGIIYQVLGNRALRDDGTQKNYPHKIILQLWVTRAKLLEGLNDYSIEQATDTQAEEYQKLILGNESWWALLQLFKMGNLTVGLGLSIPKQFGPTLSEAPIQSRASSPAGSSQVQSVTIQMREPPSSQPQGANKAGPSRLTTPASQESEQNENHAETTHQDETNQSALPSGSEVRKHRKRPQVQDDEEDEDEFIPSHPTGNEAGVIQDELRGDSEIGHRGLNAQLHSLSEKSRFMDRGEASALAALLDALGRVEKGVIIGVVNNLWQIVPRLEKKVIHAADAMYDDDDDQDDDQNDGNDESGQVDGMDIEGAEIGPGEGGDDVNLAGQEGRIDD</sequence>
<feature type="compositionally biased region" description="Polar residues" evidence="1">
    <location>
        <begin position="485"/>
        <end position="494"/>
    </location>
</feature>
<gene>
    <name evidence="2" type="ORF">CTheo_8446</name>
</gene>
<feature type="region of interest" description="Disordered" evidence="1">
    <location>
        <begin position="445"/>
        <end position="550"/>
    </location>
</feature>
<name>A0A5N5Q9E0_9AGAM</name>
<dbReference type="OrthoDB" id="3247229at2759"/>
<feature type="region of interest" description="Disordered" evidence="1">
    <location>
        <begin position="631"/>
        <end position="680"/>
    </location>
</feature>
<feature type="compositionally biased region" description="Basic and acidic residues" evidence="1">
    <location>
        <begin position="497"/>
        <end position="508"/>
    </location>
</feature>
<dbReference type="Proteomes" id="UP000383932">
    <property type="component" value="Unassembled WGS sequence"/>
</dbReference>
<dbReference type="AlphaFoldDB" id="A0A5N5Q9E0"/>
<feature type="compositionally biased region" description="Polar residues" evidence="1">
    <location>
        <begin position="449"/>
        <end position="465"/>
    </location>
</feature>
<evidence type="ECO:0000313" key="2">
    <source>
        <dbReference type="EMBL" id="KAB5588113.1"/>
    </source>
</evidence>
<keyword evidence="3" id="KW-1185">Reference proteome</keyword>
<accession>A0A5N5Q9E0</accession>
<feature type="compositionally biased region" description="Acidic residues" evidence="1">
    <location>
        <begin position="530"/>
        <end position="539"/>
    </location>
</feature>
<organism evidence="2 3">
    <name type="scientific">Ceratobasidium theobromae</name>
    <dbReference type="NCBI Taxonomy" id="1582974"/>
    <lineage>
        <taxon>Eukaryota</taxon>
        <taxon>Fungi</taxon>
        <taxon>Dikarya</taxon>
        <taxon>Basidiomycota</taxon>
        <taxon>Agaricomycotina</taxon>
        <taxon>Agaricomycetes</taxon>
        <taxon>Cantharellales</taxon>
        <taxon>Ceratobasidiaceae</taxon>
        <taxon>Ceratobasidium</taxon>
    </lineage>
</organism>
<reference evidence="2 3" key="1">
    <citation type="journal article" date="2019" name="Fungal Biol. Biotechnol.">
        <title>Draft genome sequence of fastidious pathogen Ceratobasidium theobromae, which causes vascular-streak dieback in Theobroma cacao.</title>
        <authorList>
            <person name="Ali S.S."/>
            <person name="Asman A."/>
            <person name="Shao J."/>
            <person name="Firmansyah A.P."/>
            <person name="Susilo A.W."/>
            <person name="Rosmana A."/>
            <person name="McMahon P."/>
            <person name="Junaid M."/>
            <person name="Guest D."/>
            <person name="Kheng T.Y."/>
            <person name="Meinhardt L.W."/>
            <person name="Bailey B.A."/>
        </authorList>
    </citation>
    <scope>NUCLEOTIDE SEQUENCE [LARGE SCALE GENOMIC DNA]</scope>
    <source>
        <strain evidence="2 3">CT2</strain>
    </source>
</reference>
<proteinExistence type="predicted"/>